<gene>
    <name evidence="1" type="ORF">SLEP1_g48312</name>
</gene>
<dbReference type="PANTHER" id="PTHR33645:SF5">
    <property type="entry name" value="AMINOPEPTIDASE"/>
    <property type="match status" value="1"/>
</dbReference>
<dbReference type="Proteomes" id="UP001054252">
    <property type="component" value="Unassembled WGS sequence"/>
</dbReference>
<comment type="caution">
    <text evidence="1">The sequence shown here is derived from an EMBL/GenBank/DDBJ whole genome shotgun (WGS) entry which is preliminary data.</text>
</comment>
<evidence type="ECO:0008006" key="3">
    <source>
        <dbReference type="Google" id="ProtNLM"/>
    </source>
</evidence>
<organism evidence="1 2">
    <name type="scientific">Rubroshorea leprosula</name>
    <dbReference type="NCBI Taxonomy" id="152421"/>
    <lineage>
        <taxon>Eukaryota</taxon>
        <taxon>Viridiplantae</taxon>
        <taxon>Streptophyta</taxon>
        <taxon>Embryophyta</taxon>
        <taxon>Tracheophyta</taxon>
        <taxon>Spermatophyta</taxon>
        <taxon>Magnoliopsida</taxon>
        <taxon>eudicotyledons</taxon>
        <taxon>Gunneridae</taxon>
        <taxon>Pentapetalae</taxon>
        <taxon>rosids</taxon>
        <taxon>malvids</taxon>
        <taxon>Malvales</taxon>
        <taxon>Dipterocarpaceae</taxon>
        <taxon>Rubroshorea</taxon>
    </lineage>
</organism>
<dbReference type="PANTHER" id="PTHR33645">
    <property type="entry name" value="AMINOPEPTIDASE (DUF3754)"/>
    <property type="match status" value="1"/>
</dbReference>
<keyword evidence="2" id="KW-1185">Reference proteome</keyword>
<sequence length="140" mass="16701">MDKSNFKITTHDEIDIALSAQYRLNLPIVVDESKVDKRLFERYFEKHSRDNLPHFAHKYIIFRRGFGIDHMTAFFVNAKINTIIARVWRCFMTMTGLKRIFSGKRKQDAVQPIELKIDDADHQDGLYVERIRIEKLKLRF</sequence>
<reference evidence="1 2" key="1">
    <citation type="journal article" date="2021" name="Commun. Biol.">
        <title>The genome of Shorea leprosula (Dipterocarpaceae) highlights the ecological relevance of drought in aseasonal tropical rainforests.</title>
        <authorList>
            <person name="Ng K.K.S."/>
            <person name="Kobayashi M.J."/>
            <person name="Fawcett J.A."/>
            <person name="Hatakeyama M."/>
            <person name="Paape T."/>
            <person name="Ng C.H."/>
            <person name="Ang C.C."/>
            <person name="Tnah L.H."/>
            <person name="Lee C.T."/>
            <person name="Nishiyama T."/>
            <person name="Sese J."/>
            <person name="O'Brien M.J."/>
            <person name="Copetti D."/>
            <person name="Mohd Noor M.I."/>
            <person name="Ong R.C."/>
            <person name="Putra M."/>
            <person name="Sireger I.Z."/>
            <person name="Indrioko S."/>
            <person name="Kosugi Y."/>
            <person name="Izuno A."/>
            <person name="Isagi Y."/>
            <person name="Lee S.L."/>
            <person name="Shimizu K.K."/>
        </authorList>
    </citation>
    <scope>NUCLEOTIDE SEQUENCE [LARGE SCALE GENOMIC DNA]</scope>
    <source>
        <strain evidence="1">214</strain>
    </source>
</reference>
<name>A0AAV5LW35_9ROSI</name>
<protein>
    <recommendedName>
        <fullName evidence="3">Transposase</fullName>
    </recommendedName>
</protein>
<evidence type="ECO:0000313" key="1">
    <source>
        <dbReference type="EMBL" id="GKV40702.1"/>
    </source>
</evidence>
<proteinExistence type="predicted"/>
<dbReference type="AlphaFoldDB" id="A0AAV5LW35"/>
<dbReference type="EMBL" id="BPVZ01000143">
    <property type="protein sequence ID" value="GKV40702.1"/>
    <property type="molecule type" value="Genomic_DNA"/>
</dbReference>
<evidence type="ECO:0000313" key="2">
    <source>
        <dbReference type="Proteomes" id="UP001054252"/>
    </source>
</evidence>
<accession>A0AAV5LW35</accession>